<organism evidence="1">
    <name type="scientific">viral metagenome</name>
    <dbReference type="NCBI Taxonomy" id="1070528"/>
    <lineage>
        <taxon>unclassified sequences</taxon>
        <taxon>metagenomes</taxon>
        <taxon>organismal metagenomes</taxon>
    </lineage>
</organism>
<dbReference type="AlphaFoldDB" id="A0A6C0H4Z6"/>
<name>A0A6C0H4Z6_9ZZZZ</name>
<dbReference type="EMBL" id="MN739880">
    <property type="protein sequence ID" value="QHT75631.1"/>
    <property type="molecule type" value="Genomic_DNA"/>
</dbReference>
<protein>
    <recommendedName>
        <fullName evidence="2">MYM-type domain-containing protein</fullName>
    </recommendedName>
</protein>
<proteinExistence type="predicted"/>
<evidence type="ECO:0008006" key="2">
    <source>
        <dbReference type="Google" id="ProtNLM"/>
    </source>
</evidence>
<evidence type="ECO:0000313" key="1">
    <source>
        <dbReference type="EMBL" id="QHT75631.1"/>
    </source>
</evidence>
<accession>A0A6C0H4Z6</accession>
<reference evidence="1" key="1">
    <citation type="journal article" date="2020" name="Nature">
        <title>Giant virus diversity and host interactions through global metagenomics.</title>
        <authorList>
            <person name="Schulz F."/>
            <person name="Roux S."/>
            <person name="Paez-Espino D."/>
            <person name="Jungbluth S."/>
            <person name="Walsh D.A."/>
            <person name="Denef V.J."/>
            <person name="McMahon K.D."/>
            <person name="Konstantinidis K.T."/>
            <person name="Eloe-Fadrosh E.A."/>
            <person name="Kyrpides N.C."/>
            <person name="Woyke T."/>
        </authorList>
    </citation>
    <scope>NUCLEOTIDE SEQUENCE</scope>
    <source>
        <strain evidence="1">GVMAG-M-3300023179-71</strain>
    </source>
</reference>
<sequence>MEIMEESHNKKRGRKPRGGKIIECNNAIINDNMQVLPNIILHLICGLKDLNENQKEIVVENNVVNLDDKNDLNNKLDKLKIKLNKNEINKKSACFYCTYDFDNHPYYVIKSIKNGQLYGYGNFCHPCCAVGYLLGEKIDVSMMVERYQLTNYTYGKILDYTENIKPAPNPHYILKRFQGNLEIDEYRNLFEKKSIFLVINKPINCILPEIFEDNEKPVLELNLLQSR</sequence>